<gene>
    <name evidence="2" type="ORF">CA13_37350</name>
</gene>
<dbReference type="Proteomes" id="UP000315010">
    <property type="component" value="Unassembled WGS sequence"/>
</dbReference>
<accession>A0A5C5Z6W3</accession>
<keyword evidence="3" id="KW-1185">Reference proteome</keyword>
<comment type="caution">
    <text evidence="2">The sequence shown here is derived from an EMBL/GenBank/DDBJ whole genome shotgun (WGS) entry which is preliminary data.</text>
</comment>
<evidence type="ECO:0000313" key="3">
    <source>
        <dbReference type="Proteomes" id="UP000315010"/>
    </source>
</evidence>
<dbReference type="AlphaFoldDB" id="A0A5C5Z6W3"/>
<evidence type="ECO:0000313" key="2">
    <source>
        <dbReference type="EMBL" id="TWT82273.1"/>
    </source>
</evidence>
<keyword evidence="1" id="KW-0812">Transmembrane</keyword>
<sequence>MFYKHSGRLGLSVPAILLIGIPVVILLSAIYAYIVVYCPVVGYVNVLFLGGYVFAAGIALAMIAKMSKCRSPSVLLALGTLGGLVGLYFSWVFFIKALFGEDVSAIAVALSPLGILEVAKEINANGWWGPSGIAQWALVAIEAAVIVGGIALFTSSSISREAFCEDCSTWCNPFETMHLKLTPELAAKDPSELDHLQLLGLEEVDKSEYPRLDAEVLQCTGCEKTQAIRFKKVAQVMDDGELKEQAEDIPGILIQKA</sequence>
<feature type="transmembrane region" description="Helical" evidence="1">
    <location>
        <begin position="12"/>
        <end position="34"/>
    </location>
</feature>
<keyword evidence="1" id="KW-1133">Transmembrane helix</keyword>
<name>A0A5C5Z6W3_9BACT</name>
<dbReference type="EMBL" id="SJPJ01000001">
    <property type="protein sequence ID" value="TWT82273.1"/>
    <property type="molecule type" value="Genomic_DNA"/>
</dbReference>
<keyword evidence="1" id="KW-0472">Membrane</keyword>
<reference evidence="2 3" key="1">
    <citation type="submission" date="2019-02" db="EMBL/GenBank/DDBJ databases">
        <title>Deep-cultivation of Planctomycetes and their phenomic and genomic characterization uncovers novel biology.</title>
        <authorList>
            <person name="Wiegand S."/>
            <person name="Jogler M."/>
            <person name="Boedeker C."/>
            <person name="Pinto D."/>
            <person name="Vollmers J."/>
            <person name="Rivas-Marin E."/>
            <person name="Kohn T."/>
            <person name="Peeters S.H."/>
            <person name="Heuer A."/>
            <person name="Rast P."/>
            <person name="Oberbeckmann S."/>
            <person name="Bunk B."/>
            <person name="Jeske O."/>
            <person name="Meyerdierks A."/>
            <person name="Storesund J.E."/>
            <person name="Kallscheuer N."/>
            <person name="Luecker S."/>
            <person name="Lage O.M."/>
            <person name="Pohl T."/>
            <person name="Merkel B.J."/>
            <person name="Hornburger P."/>
            <person name="Mueller R.-W."/>
            <person name="Bruemmer F."/>
            <person name="Labrenz M."/>
            <person name="Spormann A.M."/>
            <person name="Op Den Camp H."/>
            <person name="Overmann J."/>
            <person name="Amann R."/>
            <person name="Jetten M.S.M."/>
            <person name="Mascher T."/>
            <person name="Medema M.H."/>
            <person name="Devos D.P."/>
            <person name="Kaster A.-K."/>
            <person name="Ovreas L."/>
            <person name="Rohde M."/>
            <person name="Galperin M.Y."/>
            <person name="Jogler C."/>
        </authorList>
    </citation>
    <scope>NUCLEOTIDE SEQUENCE [LARGE SCALE GENOMIC DNA]</scope>
    <source>
        <strain evidence="2 3">CA13</strain>
    </source>
</reference>
<evidence type="ECO:0008006" key="4">
    <source>
        <dbReference type="Google" id="ProtNLM"/>
    </source>
</evidence>
<evidence type="ECO:0000256" key="1">
    <source>
        <dbReference type="SAM" id="Phobius"/>
    </source>
</evidence>
<proteinExistence type="predicted"/>
<feature type="transmembrane region" description="Helical" evidence="1">
    <location>
        <begin position="40"/>
        <end position="62"/>
    </location>
</feature>
<protein>
    <recommendedName>
        <fullName evidence="4">Transmembrane protein</fullName>
    </recommendedName>
</protein>
<organism evidence="2 3">
    <name type="scientific">Novipirellula herctigrandis</name>
    <dbReference type="NCBI Taxonomy" id="2527986"/>
    <lineage>
        <taxon>Bacteria</taxon>
        <taxon>Pseudomonadati</taxon>
        <taxon>Planctomycetota</taxon>
        <taxon>Planctomycetia</taxon>
        <taxon>Pirellulales</taxon>
        <taxon>Pirellulaceae</taxon>
        <taxon>Novipirellula</taxon>
    </lineage>
</organism>
<feature type="transmembrane region" description="Helical" evidence="1">
    <location>
        <begin position="74"/>
        <end position="94"/>
    </location>
</feature>
<feature type="transmembrane region" description="Helical" evidence="1">
    <location>
        <begin position="133"/>
        <end position="153"/>
    </location>
</feature>